<evidence type="ECO:0000313" key="2">
    <source>
        <dbReference type="Proteomes" id="UP001432027"/>
    </source>
</evidence>
<organism evidence="1 2">
    <name type="scientific">Pristionchus entomophagus</name>
    <dbReference type="NCBI Taxonomy" id="358040"/>
    <lineage>
        <taxon>Eukaryota</taxon>
        <taxon>Metazoa</taxon>
        <taxon>Ecdysozoa</taxon>
        <taxon>Nematoda</taxon>
        <taxon>Chromadorea</taxon>
        <taxon>Rhabditida</taxon>
        <taxon>Rhabditina</taxon>
        <taxon>Diplogasteromorpha</taxon>
        <taxon>Diplogasteroidea</taxon>
        <taxon>Neodiplogasteridae</taxon>
        <taxon>Pristionchus</taxon>
    </lineage>
</organism>
<dbReference type="AlphaFoldDB" id="A0AAV5SV29"/>
<name>A0AAV5SV29_9BILA</name>
<reference evidence="1" key="1">
    <citation type="submission" date="2023-10" db="EMBL/GenBank/DDBJ databases">
        <title>Genome assembly of Pristionchus species.</title>
        <authorList>
            <person name="Yoshida K."/>
            <person name="Sommer R.J."/>
        </authorList>
    </citation>
    <scope>NUCLEOTIDE SEQUENCE</scope>
    <source>
        <strain evidence="1">RS0144</strain>
    </source>
</reference>
<dbReference type="EMBL" id="BTSX01000002">
    <property type="protein sequence ID" value="GMS86960.1"/>
    <property type="molecule type" value="Genomic_DNA"/>
</dbReference>
<protein>
    <submittedName>
        <fullName evidence="1">Uncharacterized protein</fullName>
    </submittedName>
</protein>
<feature type="non-terminal residue" evidence="1">
    <location>
        <position position="1"/>
    </location>
</feature>
<comment type="caution">
    <text evidence="1">The sequence shown here is derived from an EMBL/GenBank/DDBJ whole genome shotgun (WGS) entry which is preliminary data.</text>
</comment>
<keyword evidence="2" id="KW-1185">Reference proteome</keyword>
<dbReference type="Proteomes" id="UP001432027">
    <property type="component" value="Unassembled WGS sequence"/>
</dbReference>
<sequence>QHHQMDIRGSTRAHPDVYRQYRVLRSSHFMQEYLSACRNPSLYIGSKNYSPQMGCNPTGAEISNISKFTNLHLNNMFIRSDKFVEIILKRYQEKRAGEWHLRTSNSIHDIMNGVLPLGISMVMQSDGTFAISFNGEEIITVKSIESKRSNDYSFALSVKFHS</sequence>
<proteinExistence type="predicted"/>
<gene>
    <name evidence="1" type="ORF">PENTCL1PPCAC_9135</name>
</gene>
<evidence type="ECO:0000313" key="1">
    <source>
        <dbReference type="EMBL" id="GMS86960.1"/>
    </source>
</evidence>
<accession>A0AAV5SV29</accession>